<evidence type="ECO:0000313" key="1">
    <source>
        <dbReference type="Proteomes" id="UP000887579"/>
    </source>
</evidence>
<organism evidence="1 2">
    <name type="scientific">Panagrolaimus sp. ES5</name>
    <dbReference type="NCBI Taxonomy" id="591445"/>
    <lineage>
        <taxon>Eukaryota</taxon>
        <taxon>Metazoa</taxon>
        <taxon>Ecdysozoa</taxon>
        <taxon>Nematoda</taxon>
        <taxon>Chromadorea</taxon>
        <taxon>Rhabditida</taxon>
        <taxon>Tylenchina</taxon>
        <taxon>Panagrolaimomorpha</taxon>
        <taxon>Panagrolaimoidea</taxon>
        <taxon>Panagrolaimidae</taxon>
        <taxon>Panagrolaimus</taxon>
    </lineage>
</organism>
<dbReference type="Proteomes" id="UP000887579">
    <property type="component" value="Unplaced"/>
</dbReference>
<proteinExistence type="predicted"/>
<reference evidence="2" key="1">
    <citation type="submission" date="2022-11" db="UniProtKB">
        <authorList>
            <consortium name="WormBaseParasite"/>
        </authorList>
    </citation>
    <scope>IDENTIFICATION</scope>
</reference>
<name>A0AC34FU36_9BILA</name>
<sequence>GCFASFSRLEVSLITISSILFALLSGICTFWLFYLDGYHIFEEGISSWKQRNPLFFSPSNKSVGYDPLAYNHNRLICTSRECANIAAFFATNLNEKIDPCEDFYGYTCGNYDKTRELLPSKPLRHTIIDTQTLLHKQIKQILEAPIAKTDKPWDKLAKDYYAKCLNEDALVLDGKTSIRSLLRKIGGWPVLEGNKWNEFEVGWEEYTAIVLNKTGVTAILFELTVSHDPNNSSKTVLEMDQPKFGIGSRWPYTGGINDSMIDFEAFVERVFDGIVNISQNDTIIIREMDYFKSIQHVLKSSSKRAIANYVGWRIVQGFSPFLPPRDREPFYEFKANQTGLFNVPVPERWEDCATLSIMLLDMPVGKLFVENFFDEKFAMPKMTEMTTYLKKTFIAELEDLDWMDSATKERAIKKANAIQYKCGYPEQLFNDTWMKENWGFKATSRTESLLTFTIRIKLARTTEELIRFKQPVDRTFWYQSPAQVDAFYSPSSNEMIFPAGIMQFPFLSTGVPNYVVYAMVGAVVGHELVHGFDDQGGRYDEYGNLNDWWDVNTAEKFYEKAECFVKQYEDEKIPEAGGQKLNGRLSLGENIADNAGIKTAYAAYKSWANENSDVQEPALPGFQNFTSEQIFFIAYANNWCSMMRPQHIIQLINTDVHAPGRFRAQIPLRNRPEFSRAFSCPKGSAMNPENKCAIW</sequence>
<evidence type="ECO:0000313" key="2">
    <source>
        <dbReference type="WBParaSite" id="ES5_v2.g20928.t1"/>
    </source>
</evidence>
<accession>A0AC34FU36</accession>
<protein>
    <submittedName>
        <fullName evidence="2">Uncharacterized protein</fullName>
    </submittedName>
</protein>
<dbReference type="WBParaSite" id="ES5_v2.g20928.t1">
    <property type="protein sequence ID" value="ES5_v2.g20928.t1"/>
    <property type="gene ID" value="ES5_v2.g20928"/>
</dbReference>